<dbReference type="RefSeq" id="WP_012790876.1">
    <property type="nucleotide sequence ID" value="NC_013132.1"/>
</dbReference>
<evidence type="ECO:0000313" key="2">
    <source>
        <dbReference type="Proteomes" id="UP000002215"/>
    </source>
</evidence>
<organism evidence="1 2">
    <name type="scientific">Chitinophaga pinensis (strain ATCC 43595 / DSM 2588 / LMG 13176 / NBRC 15968 / NCIMB 11800 / UQM 2034)</name>
    <dbReference type="NCBI Taxonomy" id="485918"/>
    <lineage>
        <taxon>Bacteria</taxon>
        <taxon>Pseudomonadati</taxon>
        <taxon>Bacteroidota</taxon>
        <taxon>Chitinophagia</taxon>
        <taxon>Chitinophagales</taxon>
        <taxon>Chitinophagaceae</taxon>
        <taxon>Chitinophaga</taxon>
    </lineage>
</organism>
<accession>A0A979G4R6</accession>
<evidence type="ECO:0008006" key="3">
    <source>
        <dbReference type="Google" id="ProtNLM"/>
    </source>
</evidence>
<sequence>MKQSTTMNEITALLHSAYQPEYALVFSANSETAYAEVYSFDARGKMINPHPLSYKDADRLKAALYELYPESDEQKQAFLRCKGLLPEQVLHFDASVDGHVIWYTPARKVSLCFGGQLELPDGEACVPPLVWKASKSNLYIYALQDDKKPGLQTPLCRAPFFNTGYDGKVCMGNVKTIFHDTYLENFMKLWEAYFFHSEFTHSIQQESPITGNLLQLWTKLVQTGEAFPTELLKPTAITLQKLMA</sequence>
<dbReference type="OrthoDB" id="1030341at2"/>
<protein>
    <recommendedName>
        <fullName evidence="3">PRTRC system protein B</fullName>
    </recommendedName>
</protein>
<reference evidence="1 2" key="2">
    <citation type="journal article" date="2010" name="Stand. Genomic Sci.">
        <title>Complete genome sequence of Chitinophaga pinensis type strain (UQM 2034).</title>
        <authorList>
            <person name="Glavina Del Rio T."/>
            <person name="Abt B."/>
            <person name="Spring S."/>
            <person name="Lapidus A."/>
            <person name="Nolan M."/>
            <person name="Tice H."/>
            <person name="Copeland A."/>
            <person name="Cheng J.F."/>
            <person name="Chen F."/>
            <person name="Bruce D."/>
            <person name="Goodwin L."/>
            <person name="Pitluck S."/>
            <person name="Ivanova N."/>
            <person name="Mavromatis K."/>
            <person name="Mikhailova N."/>
            <person name="Pati A."/>
            <person name="Chen A."/>
            <person name="Palaniappan K."/>
            <person name="Land M."/>
            <person name="Hauser L."/>
            <person name="Chang Y.J."/>
            <person name="Jeffries C.D."/>
            <person name="Chain P."/>
            <person name="Saunders E."/>
            <person name="Detter J.C."/>
            <person name="Brettin T."/>
            <person name="Rohde M."/>
            <person name="Goker M."/>
            <person name="Bristow J."/>
            <person name="Eisen J.A."/>
            <person name="Markowitz V."/>
            <person name="Hugenholtz P."/>
            <person name="Kyrpides N.C."/>
            <person name="Klenk H.P."/>
            <person name="Lucas S."/>
        </authorList>
    </citation>
    <scope>NUCLEOTIDE SEQUENCE [LARGE SCALE GENOMIC DNA]</scope>
    <source>
        <strain evidence="2">ATCC 43595 / DSM 2588 / LMG 13176 / NBRC 15968 / NCIMB 11800 / UQM 2034</strain>
    </source>
</reference>
<proteinExistence type="predicted"/>
<dbReference type="AlphaFoldDB" id="A0A979G4R6"/>
<dbReference type="Proteomes" id="UP000002215">
    <property type="component" value="Chromosome"/>
</dbReference>
<reference evidence="2" key="1">
    <citation type="submission" date="2009-08" db="EMBL/GenBank/DDBJ databases">
        <title>The complete genome of Chitinophaga pinensis DSM 2588.</title>
        <authorList>
            <consortium name="US DOE Joint Genome Institute (JGI-PGF)"/>
            <person name="Lucas S."/>
            <person name="Copeland A."/>
            <person name="Lapidus A."/>
            <person name="Glavina del Rio T."/>
            <person name="Dalin E."/>
            <person name="Tice H."/>
            <person name="Bruce D."/>
            <person name="Goodwin L."/>
            <person name="Pitluck S."/>
            <person name="Kyrpides N."/>
            <person name="Mavromatis K."/>
            <person name="Ivanova N."/>
            <person name="Mikhailova N."/>
            <person name="Sims D."/>
            <person name="Meinche L."/>
            <person name="Brettin T."/>
            <person name="Detter J.C."/>
            <person name="Han C."/>
            <person name="Larimer F."/>
            <person name="Land M."/>
            <person name="Hauser L."/>
            <person name="Markowitz V."/>
            <person name="Cheng J.-F."/>
            <person name="Hugenholtz P."/>
            <person name="Woyke T."/>
            <person name="Wu D."/>
            <person name="Spring S."/>
            <person name="Klenk H.-P."/>
            <person name="Eisen J.A."/>
        </authorList>
    </citation>
    <scope>NUCLEOTIDE SEQUENCE [LARGE SCALE GENOMIC DNA]</scope>
    <source>
        <strain evidence="2">ATCC 43595 / DSM 2588 / LMG 13176 / NBRC 15968 / NCIMB 11800 / UQM 2034</strain>
    </source>
</reference>
<gene>
    <name evidence="1" type="ordered locus">Cpin_3233</name>
</gene>
<evidence type="ECO:0000313" key="1">
    <source>
        <dbReference type="EMBL" id="ACU60700.1"/>
    </source>
</evidence>
<name>A0A979G4R6_CHIPD</name>
<dbReference type="KEGG" id="cpi:Cpin_3233"/>
<dbReference type="EMBL" id="CP001699">
    <property type="protein sequence ID" value="ACU60700.1"/>
    <property type="molecule type" value="Genomic_DNA"/>
</dbReference>
<dbReference type="InterPro" id="IPR032787">
    <property type="entry name" value="Prok-E2_D"/>
</dbReference>
<dbReference type="Pfam" id="PF14460">
    <property type="entry name" value="Prok-E2_D"/>
    <property type="match status" value="1"/>
</dbReference>